<dbReference type="InterPro" id="IPR002110">
    <property type="entry name" value="Ankyrin_rpt"/>
</dbReference>
<dbReference type="InterPro" id="IPR036770">
    <property type="entry name" value="Ankyrin_rpt-contain_sf"/>
</dbReference>
<sequence>MSFKSPSQTLNFSLFEEACTTGNPKVVSELLAKPNSRINGRIKPDQEVGAWTPLVVAIESGYVGVVRAVLKAGASVEGIESTRGQTMISPLQAALVHANAAMVQLLIKKGAKVRPRPWHTWRRGQRRFGCSAYDYNVGKGGVVDPVVFALASQERELYEILRQAKKDQENIRLPAYWSV</sequence>
<reference evidence="2" key="1">
    <citation type="journal article" date="2020" name="Stud. Mycol.">
        <title>101 Dothideomycetes genomes: a test case for predicting lifestyles and emergence of pathogens.</title>
        <authorList>
            <person name="Haridas S."/>
            <person name="Albert R."/>
            <person name="Binder M."/>
            <person name="Bloem J."/>
            <person name="Labutti K."/>
            <person name="Salamov A."/>
            <person name="Andreopoulos B."/>
            <person name="Baker S."/>
            <person name="Barry K."/>
            <person name="Bills G."/>
            <person name="Bluhm B."/>
            <person name="Cannon C."/>
            <person name="Castanera R."/>
            <person name="Culley D."/>
            <person name="Daum C."/>
            <person name="Ezra D."/>
            <person name="Gonzalez J."/>
            <person name="Henrissat B."/>
            <person name="Kuo A."/>
            <person name="Liang C."/>
            <person name="Lipzen A."/>
            <person name="Lutzoni F."/>
            <person name="Magnuson J."/>
            <person name="Mondo S."/>
            <person name="Nolan M."/>
            <person name="Ohm R."/>
            <person name="Pangilinan J."/>
            <person name="Park H.-J."/>
            <person name="Ramirez L."/>
            <person name="Alfaro M."/>
            <person name="Sun H."/>
            <person name="Tritt A."/>
            <person name="Yoshinaga Y."/>
            <person name="Zwiers L.-H."/>
            <person name="Turgeon B."/>
            <person name="Goodwin S."/>
            <person name="Spatafora J."/>
            <person name="Crous P."/>
            <person name="Grigoriev I."/>
        </authorList>
    </citation>
    <scope>NUCLEOTIDE SEQUENCE</scope>
    <source>
        <strain evidence="2">CBS 123094</strain>
    </source>
</reference>
<feature type="repeat" description="ANK" evidence="1">
    <location>
        <begin position="49"/>
        <end position="81"/>
    </location>
</feature>
<protein>
    <submittedName>
        <fullName evidence="2">Uncharacterized protein</fullName>
    </submittedName>
</protein>
<gene>
    <name evidence="2" type="ORF">P154DRAFT_523040</name>
</gene>
<dbReference type="PROSITE" id="PS50088">
    <property type="entry name" value="ANK_REPEAT"/>
    <property type="match status" value="1"/>
</dbReference>
<evidence type="ECO:0000256" key="1">
    <source>
        <dbReference type="PROSITE-ProRule" id="PRU00023"/>
    </source>
</evidence>
<evidence type="ECO:0000313" key="2">
    <source>
        <dbReference type="EMBL" id="KAF1999711.1"/>
    </source>
</evidence>
<dbReference type="SMART" id="SM00248">
    <property type="entry name" value="ANK"/>
    <property type="match status" value="3"/>
</dbReference>
<evidence type="ECO:0000313" key="3">
    <source>
        <dbReference type="Proteomes" id="UP000799779"/>
    </source>
</evidence>
<dbReference type="Gene3D" id="1.25.40.20">
    <property type="entry name" value="Ankyrin repeat-containing domain"/>
    <property type="match status" value="1"/>
</dbReference>
<name>A0A6A5WHV3_9PLEO</name>
<keyword evidence="1" id="KW-0040">ANK repeat</keyword>
<dbReference type="OrthoDB" id="3671334at2759"/>
<organism evidence="2 3">
    <name type="scientific">Amniculicola lignicola CBS 123094</name>
    <dbReference type="NCBI Taxonomy" id="1392246"/>
    <lineage>
        <taxon>Eukaryota</taxon>
        <taxon>Fungi</taxon>
        <taxon>Dikarya</taxon>
        <taxon>Ascomycota</taxon>
        <taxon>Pezizomycotina</taxon>
        <taxon>Dothideomycetes</taxon>
        <taxon>Pleosporomycetidae</taxon>
        <taxon>Pleosporales</taxon>
        <taxon>Amniculicolaceae</taxon>
        <taxon>Amniculicola</taxon>
    </lineage>
</organism>
<proteinExistence type="predicted"/>
<dbReference type="Proteomes" id="UP000799779">
    <property type="component" value="Unassembled WGS sequence"/>
</dbReference>
<accession>A0A6A5WHV3</accession>
<keyword evidence="3" id="KW-1185">Reference proteome</keyword>
<dbReference type="EMBL" id="ML977593">
    <property type="protein sequence ID" value="KAF1999711.1"/>
    <property type="molecule type" value="Genomic_DNA"/>
</dbReference>
<dbReference type="SUPFAM" id="SSF48403">
    <property type="entry name" value="Ankyrin repeat"/>
    <property type="match status" value="1"/>
</dbReference>
<dbReference type="AlphaFoldDB" id="A0A6A5WHV3"/>